<evidence type="ECO:0000313" key="2">
    <source>
        <dbReference type="EMBL" id="KAF4314709.1"/>
    </source>
</evidence>
<reference evidence="2" key="2">
    <citation type="submission" date="2020-02" db="EMBL/GenBank/DDBJ databases">
        <authorList>
            <person name="Studholme D.J."/>
        </authorList>
    </citation>
    <scope>NUCLEOTIDE SEQUENCE</scope>
    <source>
        <strain evidence="2">00238/432</strain>
    </source>
</reference>
<gene>
    <name evidence="2" type="ORF">G195_011411</name>
</gene>
<evidence type="ECO:0000313" key="3">
    <source>
        <dbReference type="Proteomes" id="UP000702964"/>
    </source>
</evidence>
<reference evidence="2" key="1">
    <citation type="journal article" date="2015" name="Genom Data">
        <title>Draft genome sequences of Phytophthora kernoviae and Phytophthora ramorum lineage EU2 from Scotland.</title>
        <authorList>
            <person name="Sambles C."/>
            <person name="Schlenzig A."/>
            <person name="O'Neill P."/>
            <person name="Grant M."/>
            <person name="Studholme D.J."/>
        </authorList>
    </citation>
    <scope>NUCLEOTIDE SEQUENCE</scope>
    <source>
        <strain evidence="2">00238/432</strain>
    </source>
</reference>
<dbReference type="AlphaFoldDB" id="A0A8J4W5T5"/>
<sequence>MPAVDSPVSAHAAPMGAEMAVQLRALQAEVERLRAVVASQPHAPSPTAVAPSFVSSAPTAPNAKGEMPPGEVCYLTTTSFPEGAKKSKGDYNPPQAHLLAASRMFRGFGTETGKTLSAMFQVTPAVLMAIFSGRLGSRGLTLMHFKESSEMASLEDGSTNSNFSSDFSPSASLPPATIRCATYEDILDGLHGLSTLGQDVWYDYMRKLTSRLRIFVARNKSAGPGNTPARVQLPLLYANKFIGATLGHLQTDDPQWWSGFSEALRERRRTPDAAPRGSRDFGRRETARRLAIPDTIRRLIPVNRKGQEPCLLNVAGLPCSGGSRQRCGNARRVHDWSECLPLCLLEWIERTYGGRQAQHEDRR</sequence>
<organism evidence="2 3">
    <name type="scientific">Phytophthora kernoviae 00238/432</name>
    <dbReference type="NCBI Taxonomy" id="1284355"/>
    <lineage>
        <taxon>Eukaryota</taxon>
        <taxon>Sar</taxon>
        <taxon>Stramenopiles</taxon>
        <taxon>Oomycota</taxon>
        <taxon>Peronosporomycetes</taxon>
        <taxon>Peronosporales</taxon>
        <taxon>Peronosporaceae</taxon>
        <taxon>Phytophthora</taxon>
    </lineage>
</organism>
<dbReference type="EMBL" id="AOFI03001576">
    <property type="protein sequence ID" value="KAF4314709.1"/>
    <property type="molecule type" value="Genomic_DNA"/>
</dbReference>
<accession>A0A8J4W5T5</accession>
<dbReference type="Proteomes" id="UP000702964">
    <property type="component" value="Unassembled WGS sequence"/>
</dbReference>
<proteinExistence type="predicted"/>
<protein>
    <submittedName>
        <fullName evidence="2">Uncharacterized protein</fullName>
    </submittedName>
</protein>
<evidence type="ECO:0000256" key="1">
    <source>
        <dbReference type="SAM" id="MobiDB-lite"/>
    </source>
</evidence>
<feature type="region of interest" description="Disordered" evidence="1">
    <location>
        <begin position="39"/>
        <end position="68"/>
    </location>
</feature>
<comment type="caution">
    <text evidence="2">The sequence shown here is derived from an EMBL/GenBank/DDBJ whole genome shotgun (WGS) entry which is preliminary data.</text>
</comment>
<name>A0A8J4W5T5_9STRA</name>